<comment type="caution">
    <text evidence="1">The sequence shown here is derived from an EMBL/GenBank/DDBJ whole genome shotgun (WGS) entry which is preliminary data.</text>
</comment>
<gene>
    <name evidence="1" type="ORF">QE152_g39449</name>
</gene>
<keyword evidence="2" id="KW-1185">Reference proteome</keyword>
<dbReference type="EMBL" id="JASPKY010000938">
    <property type="protein sequence ID" value="KAK9680064.1"/>
    <property type="molecule type" value="Genomic_DNA"/>
</dbReference>
<evidence type="ECO:0000313" key="2">
    <source>
        <dbReference type="Proteomes" id="UP001458880"/>
    </source>
</evidence>
<evidence type="ECO:0000313" key="1">
    <source>
        <dbReference type="EMBL" id="KAK9680064.1"/>
    </source>
</evidence>
<accession>A0AAW1HTX4</accession>
<dbReference type="AlphaFoldDB" id="A0AAW1HTX4"/>
<sequence>MALFTFLAAIHGRTVTSTDAVIGIPSSLTFLAMWKTIHSYFKNLMKMKKDTTPTIIKAYGGYTHTLKPFTENNTK</sequence>
<dbReference type="Proteomes" id="UP001458880">
    <property type="component" value="Unassembled WGS sequence"/>
</dbReference>
<reference evidence="1 2" key="1">
    <citation type="journal article" date="2024" name="BMC Genomics">
        <title>De novo assembly and annotation of Popillia japonica's genome with initial clues to its potential as an invasive pest.</title>
        <authorList>
            <person name="Cucini C."/>
            <person name="Boschi S."/>
            <person name="Funari R."/>
            <person name="Cardaioli E."/>
            <person name="Iannotti N."/>
            <person name="Marturano G."/>
            <person name="Paoli F."/>
            <person name="Bruttini M."/>
            <person name="Carapelli A."/>
            <person name="Frati F."/>
            <person name="Nardi F."/>
        </authorList>
    </citation>
    <scope>NUCLEOTIDE SEQUENCE [LARGE SCALE GENOMIC DNA]</scope>
    <source>
        <strain evidence="1">DMR45628</strain>
    </source>
</reference>
<protein>
    <submittedName>
        <fullName evidence="1">Uncharacterized protein</fullName>
    </submittedName>
</protein>
<name>A0AAW1HTX4_POPJA</name>
<proteinExistence type="predicted"/>
<organism evidence="1 2">
    <name type="scientific">Popillia japonica</name>
    <name type="common">Japanese beetle</name>
    <dbReference type="NCBI Taxonomy" id="7064"/>
    <lineage>
        <taxon>Eukaryota</taxon>
        <taxon>Metazoa</taxon>
        <taxon>Ecdysozoa</taxon>
        <taxon>Arthropoda</taxon>
        <taxon>Hexapoda</taxon>
        <taxon>Insecta</taxon>
        <taxon>Pterygota</taxon>
        <taxon>Neoptera</taxon>
        <taxon>Endopterygota</taxon>
        <taxon>Coleoptera</taxon>
        <taxon>Polyphaga</taxon>
        <taxon>Scarabaeiformia</taxon>
        <taxon>Scarabaeidae</taxon>
        <taxon>Rutelinae</taxon>
        <taxon>Popillia</taxon>
    </lineage>
</organism>